<evidence type="ECO:0000313" key="2">
    <source>
        <dbReference type="EMBL" id="OAB25948.1"/>
    </source>
</evidence>
<dbReference type="OrthoDB" id="1432662at2"/>
<dbReference type="STRING" id="249352.SAMN05444395_10520"/>
<dbReference type="Gene3D" id="2.30.110.10">
    <property type="entry name" value="Electron Transport, Fmn-binding Protein, Chain A"/>
    <property type="match status" value="1"/>
</dbReference>
<reference evidence="2 3" key="1">
    <citation type="submission" date="2016-03" db="EMBL/GenBank/DDBJ databases">
        <title>Draft genome sequence of Flavobacterium fryxellicola DSM 16209.</title>
        <authorList>
            <person name="Shin S.-K."/>
            <person name="Yi H."/>
        </authorList>
    </citation>
    <scope>NUCLEOTIDE SEQUENCE [LARGE SCALE GENOMIC DNA]</scope>
    <source>
        <strain evidence="2 3">DSM 16209</strain>
    </source>
</reference>
<dbReference type="InterPro" id="IPR012349">
    <property type="entry name" value="Split_barrel_FMN-bd"/>
</dbReference>
<sequence length="169" mass="18854">MSDQTNEYTIEGIDKLKSLVKEINTCLFCTNLKTNDGATTRPMGAVKVCDKGNIWFFSEKDSDKNKEIEQDSNVQLFFAHPGKGSYMVVNGEATISTDREKIEELWTPVVNIWFKEGKNDPNISLIKVKPTSAYFWDTDGNQMINFLKMAASVVTGTNLVSGNAGEIKL</sequence>
<dbReference type="InterPro" id="IPR052917">
    <property type="entry name" value="Stress-Dev_Protein"/>
</dbReference>
<keyword evidence="3" id="KW-1185">Reference proteome</keyword>
<feature type="domain" description="General stress protein FMN-binding split barrel" evidence="1">
    <location>
        <begin position="13"/>
        <end position="158"/>
    </location>
</feature>
<dbReference type="PANTHER" id="PTHR34818:SF1">
    <property type="entry name" value="PROTEIN BLI-3"/>
    <property type="match status" value="1"/>
</dbReference>
<organism evidence="2 3">
    <name type="scientific">Flavobacterium fryxellicola</name>
    <dbReference type="NCBI Taxonomy" id="249352"/>
    <lineage>
        <taxon>Bacteria</taxon>
        <taxon>Pseudomonadati</taxon>
        <taxon>Bacteroidota</taxon>
        <taxon>Flavobacteriia</taxon>
        <taxon>Flavobacteriales</taxon>
        <taxon>Flavobacteriaceae</taxon>
        <taxon>Flavobacterium</taxon>
    </lineage>
</organism>
<proteinExistence type="predicted"/>
<comment type="caution">
    <text evidence="2">The sequence shown here is derived from an EMBL/GenBank/DDBJ whole genome shotgun (WGS) entry which is preliminary data.</text>
</comment>
<dbReference type="InterPro" id="IPR038725">
    <property type="entry name" value="YdaG_split_barrel_FMN-bd"/>
</dbReference>
<evidence type="ECO:0000259" key="1">
    <source>
        <dbReference type="Pfam" id="PF16242"/>
    </source>
</evidence>
<dbReference type="SUPFAM" id="SSF50475">
    <property type="entry name" value="FMN-binding split barrel"/>
    <property type="match status" value="1"/>
</dbReference>
<dbReference type="AlphaFoldDB" id="A0A167UZK3"/>
<dbReference type="RefSeq" id="WP_066082267.1">
    <property type="nucleotide sequence ID" value="NZ_FRDK01000005.1"/>
</dbReference>
<dbReference type="Proteomes" id="UP000077164">
    <property type="component" value="Unassembled WGS sequence"/>
</dbReference>
<gene>
    <name evidence="2" type="ORF">FBFR_13590</name>
</gene>
<dbReference type="PANTHER" id="PTHR34818">
    <property type="entry name" value="PROTEIN BLI-3"/>
    <property type="match status" value="1"/>
</dbReference>
<dbReference type="Pfam" id="PF16242">
    <property type="entry name" value="Pyrid_ox_like"/>
    <property type="match status" value="1"/>
</dbReference>
<evidence type="ECO:0000313" key="3">
    <source>
        <dbReference type="Proteomes" id="UP000077164"/>
    </source>
</evidence>
<dbReference type="EMBL" id="LVJE01000038">
    <property type="protein sequence ID" value="OAB25948.1"/>
    <property type="molecule type" value="Genomic_DNA"/>
</dbReference>
<accession>A0A167UZK3</accession>
<name>A0A167UZK3_9FLAO</name>
<protein>
    <recommendedName>
        <fullName evidence="1">General stress protein FMN-binding split barrel domain-containing protein</fullName>
    </recommendedName>
</protein>